<dbReference type="GO" id="GO:0005524">
    <property type="term" value="F:ATP binding"/>
    <property type="evidence" value="ECO:0007669"/>
    <property type="project" value="UniProtKB-KW"/>
</dbReference>
<dbReference type="Pfam" id="PF07714">
    <property type="entry name" value="PK_Tyr_Ser-Thr"/>
    <property type="match status" value="1"/>
</dbReference>
<feature type="domain" description="Protein kinase" evidence="5">
    <location>
        <begin position="1"/>
        <end position="386"/>
    </location>
</feature>
<gene>
    <name evidence="6" type="ORF">C2G38_2033898</name>
</gene>
<reference evidence="6 7" key="1">
    <citation type="submission" date="2018-06" db="EMBL/GenBank/DDBJ databases">
        <title>Comparative genomics reveals the genomic features of Rhizophagus irregularis, R. cerebriforme, R. diaphanum and Gigaspora rosea, and their symbiotic lifestyle signature.</title>
        <authorList>
            <person name="Morin E."/>
            <person name="San Clemente H."/>
            <person name="Chen E.C.H."/>
            <person name="De La Providencia I."/>
            <person name="Hainaut M."/>
            <person name="Kuo A."/>
            <person name="Kohler A."/>
            <person name="Murat C."/>
            <person name="Tang N."/>
            <person name="Roy S."/>
            <person name="Loubradou J."/>
            <person name="Henrissat B."/>
            <person name="Grigoriev I.V."/>
            <person name="Corradi N."/>
            <person name="Roux C."/>
            <person name="Martin F.M."/>
        </authorList>
    </citation>
    <scope>NUCLEOTIDE SEQUENCE [LARGE SCALE GENOMIC DNA]</scope>
    <source>
        <strain evidence="6 7">DAOM 194757</strain>
    </source>
</reference>
<evidence type="ECO:0000256" key="1">
    <source>
        <dbReference type="ARBA" id="ARBA00022679"/>
    </source>
</evidence>
<dbReference type="OrthoDB" id="2491882at2759"/>
<organism evidence="6 7">
    <name type="scientific">Gigaspora rosea</name>
    <dbReference type="NCBI Taxonomy" id="44941"/>
    <lineage>
        <taxon>Eukaryota</taxon>
        <taxon>Fungi</taxon>
        <taxon>Fungi incertae sedis</taxon>
        <taxon>Mucoromycota</taxon>
        <taxon>Glomeromycotina</taxon>
        <taxon>Glomeromycetes</taxon>
        <taxon>Diversisporales</taxon>
        <taxon>Gigasporaceae</taxon>
        <taxon>Gigaspora</taxon>
    </lineage>
</organism>
<dbReference type="InterPro" id="IPR001245">
    <property type="entry name" value="Ser-Thr/Tyr_kinase_cat_dom"/>
</dbReference>
<evidence type="ECO:0000313" key="6">
    <source>
        <dbReference type="EMBL" id="RIB22063.1"/>
    </source>
</evidence>
<keyword evidence="7" id="KW-1185">Reference proteome</keyword>
<evidence type="ECO:0000256" key="2">
    <source>
        <dbReference type="ARBA" id="ARBA00022741"/>
    </source>
</evidence>
<evidence type="ECO:0000313" key="7">
    <source>
        <dbReference type="Proteomes" id="UP000266673"/>
    </source>
</evidence>
<dbReference type="PANTHER" id="PTHR44329:SF288">
    <property type="entry name" value="MITOGEN-ACTIVATED PROTEIN KINASE KINASE KINASE 20"/>
    <property type="match status" value="1"/>
</dbReference>
<dbReference type="Proteomes" id="UP000266673">
    <property type="component" value="Unassembled WGS sequence"/>
</dbReference>
<dbReference type="Pfam" id="PF00069">
    <property type="entry name" value="Pkinase"/>
    <property type="match status" value="1"/>
</dbReference>
<protein>
    <recommendedName>
        <fullName evidence="5">Protein kinase domain-containing protein</fullName>
    </recommendedName>
</protein>
<dbReference type="GO" id="GO:0004674">
    <property type="term" value="F:protein serine/threonine kinase activity"/>
    <property type="evidence" value="ECO:0007669"/>
    <property type="project" value="TreeGrafter"/>
</dbReference>
<keyword evidence="4" id="KW-0067">ATP-binding</keyword>
<evidence type="ECO:0000256" key="4">
    <source>
        <dbReference type="ARBA" id="ARBA00022840"/>
    </source>
</evidence>
<evidence type="ECO:0000259" key="5">
    <source>
        <dbReference type="PROSITE" id="PS50011"/>
    </source>
</evidence>
<dbReference type="SUPFAM" id="SSF56112">
    <property type="entry name" value="Protein kinase-like (PK-like)"/>
    <property type="match status" value="2"/>
</dbReference>
<dbReference type="EMBL" id="QKWP01000326">
    <property type="protein sequence ID" value="RIB22063.1"/>
    <property type="molecule type" value="Genomic_DNA"/>
</dbReference>
<dbReference type="AlphaFoldDB" id="A0A397VQ77"/>
<dbReference type="PANTHER" id="PTHR44329">
    <property type="entry name" value="SERINE/THREONINE-PROTEIN KINASE TNNI3K-RELATED"/>
    <property type="match status" value="1"/>
</dbReference>
<dbReference type="InterPro" id="IPR011009">
    <property type="entry name" value="Kinase-like_dom_sf"/>
</dbReference>
<keyword evidence="1" id="KW-0808">Transferase</keyword>
<comment type="caution">
    <text evidence="6">The sequence shown here is derived from an EMBL/GenBank/DDBJ whole genome shotgun (WGS) entry which is preliminary data.</text>
</comment>
<keyword evidence="3" id="KW-0418">Kinase</keyword>
<sequence>MQYADSGTLKKYLKDYYVLELDQKISLCKDIVKGLEFLHKENIIHRDLVENNIHPTEPSCHSGPKIIIKDTDKMQDVSPTNKMQLHLSQHDFEPLFNEVYKLEEIRKSNESNDSVQLNKIMYKVLSQCILEAKYHVKRIHVRKSYLSKFVTLENYTYFKNLVDNLKGINKFMENISHIKGLKSFIQNIDSRISCKLLKTEYSKLLEEYHKSMSSLGFIIQKDKKMIRLWIMMLKKQRRSENIMITSNLRAKIINFCHSRLTKDHSKQLKQLQIECTGIKYVAPEIIERNTYTHTQHTNSYTASTLKYNFKCEIYSFGILLWELANQKPPYEDENDYKDLNKIINFIRQNKKNFNNSVTKKYAEISIKATNGVPIKCPTICDMHKVLYKLEKYFGDKNY</sequence>
<dbReference type="InterPro" id="IPR000719">
    <property type="entry name" value="Prot_kinase_dom"/>
</dbReference>
<keyword evidence="2" id="KW-0547">Nucleotide-binding</keyword>
<name>A0A397VQ77_9GLOM</name>
<dbReference type="InterPro" id="IPR051681">
    <property type="entry name" value="Ser/Thr_Kinases-Pseudokinases"/>
</dbReference>
<proteinExistence type="predicted"/>
<dbReference type="Gene3D" id="1.10.510.10">
    <property type="entry name" value="Transferase(Phosphotransferase) domain 1"/>
    <property type="match status" value="2"/>
</dbReference>
<accession>A0A397VQ77</accession>
<dbReference type="STRING" id="44941.A0A397VQ77"/>
<evidence type="ECO:0000256" key="3">
    <source>
        <dbReference type="ARBA" id="ARBA00022777"/>
    </source>
</evidence>
<dbReference type="PROSITE" id="PS50011">
    <property type="entry name" value="PROTEIN_KINASE_DOM"/>
    <property type="match status" value="1"/>
</dbReference>